<keyword evidence="11" id="KW-0472">Membrane</keyword>
<dbReference type="Proteomes" id="UP001292094">
    <property type="component" value="Unassembled WGS sequence"/>
</dbReference>
<dbReference type="EMBL" id="JAWZYT010001807">
    <property type="protein sequence ID" value="KAK4309055.1"/>
    <property type="molecule type" value="Genomic_DNA"/>
</dbReference>
<evidence type="ECO:0000256" key="8">
    <source>
        <dbReference type="ARBA" id="ARBA00022946"/>
    </source>
</evidence>
<comment type="function">
    <text evidence="1">Accessory subunit of the mitochondrial membrane respiratory chain NADH dehydrogenase (Complex I), that is believed not to be involved in catalysis. Complex I functions in the transfer of electrons from NADH to the respiratory chain. The immediate electron acceptor for the enzyme is believed to be ubiquinone.</text>
</comment>
<evidence type="ECO:0000256" key="9">
    <source>
        <dbReference type="ARBA" id="ARBA00022982"/>
    </source>
</evidence>
<comment type="similarity">
    <text evidence="3">Belongs to the complex I NDUFB2 subunit family.</text>
</comment>
<keyword evidence="9" id="KW-0249">Electron transport</keyword>
<proteinExistence type="inferred from homology"/>
<dbReference type="GO" id="GO:0032981">
    <property type="term" value="P:mitochondrial respiratory chain complex I assembly"/>
    <property type="evidence" value="ECO:0007669"/>
    <property type="project" value="TreeGrafter"/>
</dbReference>
<keyword evidence="7" id="KW-0999">Mitochondrion inner membrane</keyword>
<evidence type="ECO:0000313" key="12">
    <source>
        <dbReference type="EMBL" id="KAK4309055.1"/>
    </source>
</evidence>
<keyword evidence="5" id="KW-0813">Transport</keyword>
<evidence type="ECO:0000313" key="13">
    <source>
        <dbReference type="Proteomes" id="UP001292094"/>
    </source>
</evidence>
<evidence type="ECO:0000256" key="2">
    <source>
        <dbReference type="ARBA" id="ARBA00004443"/>
    </source>
</evidence>
<dbReference type="InterPro" id="IPR026627">
    <property type="entry name" value="NDUFB2_animal"/>
</dbReference>
<evidence type="ECO:0008006" key="14">
    <source>
        <dbReference type="Google" id="ProtNLM"/>
    </source>
</evidence>
<dbReference type="PANTHER" id="PTHR15223">
    <property type="entry name" value="NADH-UBIQUINONE OXIDOREDUCTASE AGGG SUBUNIT"/>
    <property type="match status" value="1"/>
</dbReference>
<dbReference type="GO" id="GO:0045271">
    <property type="term" value="C:respiratory chain complex I"/>
    <property type="evidence" value="ECO:0007669"/>
    <property type="project" value="InterPro"/>
</dbReference>
<dbReference type="Pfam" id="PF14813">
    <property type="entry name" value="NADH_B2"/>
    <property type="match status" value="1"/>
</dbReference>
<comment type="caution">
    <text evidence="12">The sequence shown here is derived from an EMBL/GenBank/DDBJ whole genome shotgun (WGS) entry which is preliminary data.</text>
</comment>
<comment type="subunit">
    <text evidence="4">Complex I is composed of 45 different subunits.</text>
</comment>
<reference evidence="12" key="1">
    <citation type="submission" date="2023-11" db="EMBL/GenBank/DDBJ databases">
        <title>Genome assemblies of two species of porcelain crab, Petrolisthes cinctipes and Petrolisthes manimaculis (Anomura: Porcellanidae).</title>
        <authorList>
            <person name="Angst P."/>
        </authorList>
    </citation>
    <scope>NUCLEOTIDE SEQUENCE</scope>
    <source>
        <strain evidence="12">PB745_02</strain>
        <tissue evidence="12">Gill</tissue>
    </source>
</reference>
<keyword evidence="10" id="KW-0496">Mitochondrion</keyword>
<sequence>MFALRQVIRTVPILATRGIKTSLPRTGGAWVYREPPVAASRFTVVKAEILGAIMWWWIIYHLLTEPEHITGEFPYPDASKWTNEELGIPADDED</sequence>
<dbReference type="PANTHER" id="PTHR15223:SF1">
    <property type="entry name" value="NADH DEHYDROGENASE [UBIQUINONE] 1 BETA SUBCOMPLEX SUBUNIT 2, MITOCHONDRIAL"/>
    <property type="match status" value="1"/>
</dbReference>
<evidence type="ECO:0000256" key="3">
    <source>
        <dbReference type="ARBA" id="ARBA00005923"/>
    </source>
</evidence>
<evidence type="ECO:0000256" key="10">
    <source>
        <dbReference type="ARBA" id="ARBA00023128"/>
    </source>
</evidence>
<name>A0AAE1PKQ2_9EUCA</name>
<keyword evidence="13" id="KW-1185">Reference proteome</keyword>
<gene>
    <name evidence="12" type="ORF">Pmani_019314</name>
</gene>
<comment type="subcellular location">
    <subcellularLocation>
        <location evidence="2">Mitochondrion inner membrane</location>
        <topology evidence="2">Peripheral membrane protein</topology>
        <orientation evidence="2">Matrix side</orientation>
    </subcellularLocation>
</comment>
<evidence type="ECO:0000256" key="1">
    <source>
        <dbReference type="ARBA" id="ARBA00003195"/>
    </source>
</evidence>
<evidence type="ECO:0000256" key="11">
    <source>
        <dbReference type="ARBA" id="ARBA00023136"/>
    </source>
</evidence>
<organism evidence="12 13">
    <name type="scientific">Petrolisthes manimaculis</name>
    <dbReference type="NCBI Taxonomy" id="1843537"/>
    <lineage>
        <taxon>Eukaryota</taxon>
        <taxon>Metazoa</taxon>
        <taxon>Ecdysozoa</taxon>
        <taxon>Arthropoda</taxon>
        <taxon>Crustacea</taxon>
        <taxon>Multicrustacea</taxon>
        <taxon>Malacostraca</taxon>
        <taxon>Eumalacostraca</taxon>
        <taxon>Eucarida</taxon>
        <taxon>Decapoda</taxon>
        <taxon>Pleocyemata</taxon>
        <taxon>Anomura</taxon>
        <taxon>Galatheoidea</taxon>
        <taxon>Porcellanidae</taxon>
        <taxon>Petrolisthes</taxon>
    </lineage>
</organism>
<protein>
    <recommendedName>
        <fullName evidence="14">NADH dehydrogenase [ubiquinone] 1 beta subcomplex subunit 2, mitochondrial</fullName>
    </recommendedName>
</protein>
<keyword evidence="8" id="KW-0809">Transit peptide</keyword>
<dbReference type="AlphaFoldDB" id="A0AAE1PKQ2"/>
<evidence type="ECO:0000256" key="7">
    <source>
        <dbReference type="ARBA" id="ARBA00022792"/>
    </source>
</evidence>
<evidence type="ECO:0000256" key="5">
    <source>
        <dbReference type="ARBA" id="ARBA00022448"/>
    </source>
</evidence>
<evidence type="ECO:0000256" key="6">
    <source>
        <dbReference type="ARBA" id="ARBA00022660"/>
    </source>
</evidence>
<dbReference type="GO" id="GO:0005743">
    <property type="term" value="C:mitochondrial inner membrane"/>
    <property type="evidence" value="ECO:0007669"/>
    <property type="project" value="UniProtKB-SubCell"/>
</dbReference>
<evidence type="ECO:0000256" key="4">
    <source>
        <dbReference type="ARBA" id="ARBA00011533"/>
    </source>
</evidence>
<keyword evidence="6" id="KW-0679">Respiratory chain</keyword>
<accession>A0AAE1PKQ2</accession>